<reference evidence="5 6" key="1">
    <citation type="journal article" date="2024" name="bioRxiv">
        <title>A reference genome for Trichogramma kaykai: A tiny desert-dwelling parasitoid wasp with competing sex-ratio distorters.</title>
        <authorList>
            <person name="Culotta J."/>
            <person name="Lindsey A.R."/>
        </authorList>
    </citation>
    <scope>NUCLEOTIDE SEQUENCE [LARGE SCALE GENOMIC DNA]</scope>
    <source>
        <strain evidence="5 6">KSX58</strain>
    </source>
</reference>
<accession>A0ABD2W9U5</accession>
<feature type="region of interest" description="Disordered" evidence="3">
    <location>
        <begin position="381"/>
        <end position="408"/>
    </location>
</feature>
<name>A0ABD2W9U5_9HYME</name>
<organism evidence="5 6">
    <name type="scientific">Trichogramma kaykai</name>
    <dbReference type="NCBI Taxonomy" id="54128"/>
    <lineage>
        <taxon>Eukaryota</taxon>
        <taxon>Metazoa</taxon>
        <taxon>Ecdysozoa</taxon>
        <taxon>Arthropoda</taxon>
        <taxon>Hexapoda</taxon>
        <taxon>Insecta</taxon>
        <taxon>Pterygota</taxon>
        <taxon>Neoptera</taxon>
        <taxon>Endopterygota</taxon>
        <taxon>Hymenoptera</taxon>
        <taxon>Apocrita</taxon>
        <taxon>Proctotrupomorpha</taxon>
        <taxon>Chalcidoidea</taxon>
        <taxon>Trichogrammatidae</taxon>
        <taxon>Trichogramma</taxon>
    </lineage>
</organism>
<dbReference type="SUPFAM" id="SSF54928">
    <property type="entry name" value="RNA-binding domain, RBD"/>
    <property type="match status" value="1"/>
</dbReference>
<dbReference type="GO" id="GO:0003723">
    <property type="term" value="F:RNA binding"/>
    <property type="evidence" value="ECO:0007669"/>
    <property type="project" value="UniProtKB-UniRule"/>
</dbReference>
<feature type="compositionally biased region" description="Acidic residues" evidence="3">
    <location>
        <begin position="140"/>
        <end position="151"/>
    </location>
</feature>
<proteinExistence type="predicted"/>
<comment type="caution">
    <text evidence="5">The sequence shown here is derived from an EMBL/GenBank/DDBJ whole genome shotgun (WGS) entry which is preliminary data.</text>
</comment>
<dbReference type="InterPro" id="IPR035979">
    <property type="entry name" value="RBD_domain_sf"/>
</dbReference>
<feature type="region of interest" description="Disordered" evidence="3">
    <location>
        <begin position="74"/>
        <end position="327"/>
    </location>
</feature>
<evidence type="ECO:0000313" key="6">
    <source>
        <dbReference type="Proteomes" id="UP001627154"/>
    </source>
</evidence>
<dbReference type="InterPro" id="IPR000504">
    <property type="entry name" value="RRM_dom"/>
</dbReference>
<evidence type="ECO:0000256" key="3">
    <source>
        <dbReference type="SAM" id="MobiDB-lite"/>
    </source>
</evidence>
<feature type="compositionally biased region" description="Low complexity" evidence="3">
    <location>
        <begin position="265"/>
        <end position="274"/>
    </location>
</feature>
<evidence type="ECO:0000259" key="4">
    <source>
        <dbReference type="PROSITE" id="PS50102"/>
    </source>
</evidence>
<keyword evidence="6" id="KW-1185">Reference proteome</keyword>
<protein>
    <recommendedName>
        <fullName evidence="4">RRM domain-containing protein</fullName>
    </recommendedName>
</protein>
<gene>
    <name evidence="5" type="ORF">TKK_015820</name>
</gene>
<feature type="compositionally biased region" description="Polar residues" evidence="3">
    <location>
        <begin position="229"/>
        <end position="244"/>
    </location>
</feature>
<feature type="compositionally biased region" description="Polar residues" evidence="3">
    <location>
        <begin position="284"/>
        <end position="295"/>
    </location>
</feature>
<dbReference type="CDD" id="cd00590">
    <property type="entry name" value="RRM_SF"/>
    <property type="match status" value="1"/>
</dbReference>
<dbReference type="Proteomes" id="UP001627154">
    <property type="component" value="Unassembled WGS sequence"/>
</dbReference>
<feature type="compositionally biased region" description="Low complexity" evidence="3">
    <location>
        <begin position="163"/>
        <end position="181"/>
    </location>
</feature>
<evidence type="ECO:0000256" key="2">
    <source>
        <dbReference type="PROSITE-ProRule" id="PRU00176"/>
    </source>
</evidence>
<feature type="compositionally biased region" description="Basic and acidic residues" evidence="3">
    <location>
        <begin position="314"/>
        <end position="327"/>
    </location>
</feature>
<dbReference type="PROSITE" id="PS50102">
    <property type="entry name" value="RRM"/>
    <property type="match status" value="1"/>
</dbReference>
<sequence>MSEKLMRMSLIGNIVTIDHRYDERELNKEILDHIPPISIATTNMGGFRTTWFDIRGPDDAAIIARRFCDIKGIMRPAPKRPSTVPPPMRIKKEDEAPKRKTQTQRVEQRHTPPKQLRLSAAEEEYDDDDDDDTPVVIEETREEIEISDEEDKTSSKGSELTHGSYGSASDSSRTTSASDSGSSDDDNSSVDTDLPQRLSDISEEEDETPSANNESADEPGESASKGRQRNSVSNTASGKDNNASPPKGVTTAAGEGSDPSEDNDIQSTSSITSIIRKKQRENNLKTTLEANTTSRKPYPYGYGAMGESNRNKTTHHDTERVNPPENNLREEPRMINAINASIREMSSRLNNNTNEQRGMMLAKYNKYSGAIEIDDMRSESIGGNQRRENVPSTSRGTITSLGNKGINNHSTQKEATVKDANGRDDNRCEHQVRSNIPARRQLLFKQLVDSAVKARQASMTKDDRVRLPEEKLRFLIFIPRYRQERQVLADFRKFGTVINLTIMPDRGQLSKVGFILFENTGVARIALDANSDVYNFKKIRGRIIDKQWKHDPYTIHPICRKRMYRGDIRGHARICDSGRLQQTSHTLCEDPLCYNYH</sequence>
<feature type="compositionally biased region" description="Polar residues" evidence="3">
    <location>
        <begin position="390"/>
        <end position="408"/>
    </location>
</feature>
<dbReference type="Pfam" id="PF00076">
    <property type="entry name" value="RRM_1"/>
    <property type="match status" value="1"/>
</dbReference>
<evidence type="ECO:0000313" key="5">
    <source>
        <dbReference type="EMBL" id="KAL3389626.1"/>
    </source>
</evidence>
<dbReference type="EMBL" id="JBJJXI010000123">
    <property type="protein sequence ID" value="KAL3389626.1"/>
    <property type="molecule type" value="Genomic_DNA"/>
</dbReference>
<dbReference type="AlphaFoldDB" id="A0ABD2W9U5"/>
<feature type="domain" description="RRM" evidence="4">
    <location>
        <begin position="471"/>
        <end position="551"/>
    </location>
</feature>
<keyword evidence="1 2" id="KW-0694">RNA-binding</keyword>
<evidence type="ECO:0000256" key="1">
    <source>
        <dbReference type="ARBA" id="ARBA00022884"/>
    </source>
</evidence>
<feature type="compositionally biased region" description="Acidic residues" evidence="3">
    <location>
        <begin position="121"/>
        <end position="133"/>
    </location>
</feature>